<evidence type="ECO:0000313" key="1">
    <source>
        <dbReference type="Proteomes" id="UP001652623"/>
    </source>
</evidence>
<sequence>MLIVQNSHTYFFHHVFGKDCAPISVSCRHGCFDDFEESEHHRVQERFLFSGRKGKVVSGSFAEEFHLESLQHQIESDLMPSARCDQSDSYGLEREHLNSQYGNQTLKDMNCMVAFHKGLTTWAKWVDSTMNHVARDWNELGVTNCGNETKLLSGSVIEVDCPRHYMW</sequence>
<dbReference type="GeneID" id="132799207"/>
<keyword evidence="1" id="KW-1185">Reference proteome</keyword>
<proteinExistence type="predicted"/>
<gene>
    <name evidence="2" type="primary">LOC132799207</name>
</gene>
<organism evidence="1 2">
    <name type="scientific">Ziziphus jujuba</name>
    <name type="common">Chinese jujube</name>
    <name type="synonym">Ziziphus sativa</name>
    <dbReference type="NCBI Taxonomy" id="326968"/>
    <lineage>
        <taxon>Eukaryota</taxon>
        <taxon>Viridiplantae</taxon>
        <taxon>Streptophyta</taxon>
        <taxon>Embryophyta</taxon>
        <taxon>Tracheophyta</taxon>
        <taxon>Spermatophyta</taxon>
        <taxon>Magnoliopsida</taxon>
        <taxon>eudicotyledons</taxon>
        <taxon>Gunneridae</taxon>
        <taxon>Pentapetalae</taxon>
        <taxon>rosids</taxon>
        <taxon>fabids</taxon>
        <taxon>Rosales</taxon>
        <taxon>Rhamnaceae</taxon>
        <taxon>Paliureae</taxon>
        <taxon>Ziziphus</taxon>
    </lineage>
</organism>
<dbReference type="RefSeq" id="XP_060667686.1">
    <property type="nucleotide sequence ID" value="XM_060811703.1"/>
</dbReference>
<protein>
    <submittedName>
        <fullName evidence="2">Uncharacterized protein LOC132799207 isoform X1</fullName>
    </submittedName>
</protein>
<accession>A0ABM3ZT80</accession>
<dbReference type="Proteomes" id="UP001652623">
    <property type="component" value="Chromosome 10"/>
</dbReference>
<name>A0ABM3ZT80_ZIZJJ</name>
<evidence type="ECO:0000313" key="2">
    <source>
        <dbReference type="RefSeq" id="XP_060667686.1"/>
    </source>
</evidence>
<reference evidence="2" key="1">
    <citation type="submission" date="2025-08" db="UniProtKB">
        <authorList>
            <consortium name="RefSeq"/>
        </authorList>
    </citation>
    <scope>IDENTIFICATION</scope>
    <source>
        <tissue evidence="2">Seedling</tissue>
    </source>
</reference>